<comment type="caution">
    <text evidence="3">The sequence shown here is derived from an EMBL/GenBank/DDBJ whole genome shotgun (WGS) entry which is preliminary data.</text>
</comment>
<dbReference type="PANTHER" id="PTHR44873:SF1">
    <property type="entry name" value="DNAJ HOMOLOG SUBFAMILY C MEMBER 30, MITOCHONDRIAL"/>
    <property type="match status" value="1"/>
</dbReference>
<evidence type="ECO:0000313" key="3">
    <source>
        <dbReference type="EMBL" id="GIY13763.1"/>
    </source>
</evidence>
<name>A0AAV4QUN9_9ARAC</name>
<reference evidence="3 4" key="1">
    <citation type="submission" date="2021-06" db="EMBL/GenBank/DDBJ databases">
        <title>Caerostris darwini draft genome.</title>
        <authorList>
            <person name="Kono N."/>
            <person name="Arakawa K."/>
        </authorList>
    </citation>
    <scope>NUCLEOTIDE SEQUENCE [LARGE SCALE GENOMIC DNA]</scope>
</reference>
<organism evidence="3 4">
    <name type="scientific">Caerostris darwini</name>
    <dbReference type="NCBI Taxonomy" id="1538125"/>
    <lineage>
        <taxon>Eukaryota</taxon>
        <taxon>Metazoa</taxon>
        <taxon>Ecdysozoa</taxon>
        <taxon>Arthropoda</taxon>
        <taxon>Chelicerata</taxon>
        <taxon>Arachnida</taxon>
        <taxon>Araneae</taxon>
        <taxon>Araneomorphae</taxon>
        <taxon>Entelegynae</taxon>
        <taxon>Araneoidea</taxon>
        <taxon>Araneidae</taxon>
        <taxon>Caerostris</taxon>
    </lineage>
</organism>
<dbReference type="AlphaFoldDB" id="A0AAV4QUN9"/>
<dbReference type="EMBL" id="BPLQ01005286">
    <property type="protein sequence ID" value="GIY13763.1"/>
    <property type="molecule type" value="Genomic_DNA"/>
</dbReference>
<dbReference type="PRINTS" id="PR00625">
    <property type="entry name" value="JDOMAIN"/>
</dbReference>
<dbReference type="InterPro" id="IPR053025">
    <property type="entry name" value="Mito_ATP_Synthase-Asso"/>
</dbReference>
<dbReference type="InterPro" id="IPR001623">
    <property type="entry name" value="DnaJ_domain"/>
</dbReference>
<dbReference type="PROSITE" id="PS00636">
    <property type="entry name" value="DNAJ_1"/>
    <property type="match status" value="1"/>
</dbReference>
<dbReference type="Gene3D" id="1.10.287.110">
    <property type="entry name" value="DnaJ domain"/>
    <property type="match status" value="1"/>
</dbReference>
<dbReference type="Proteomes" id="UP001054837">
    <property type="component" value="Unassembled WGS sequence"/>
</dbReference>
<keyword evidence="1" id="KW-1133">Transmembrane helix</keyword>
<feature type="transmembrane region" description="Helical" evidence="1">
    <location>
        <begin position="200"/>
        <end position="218"/>
    </location>
</feature>
<feature type="domain" description="J" evidence="2">
    <location>
        <begin position="38"/>
        <end position="103"/>
    </location>
</feature>
<keyword evidence="1" id="KW-0812">Transmembrane</keyword>
<gene>
    <name evidence="3" type="primary">AVEN_149104_1</name>
    <name evidence="3" type="ORF">CDAR_531431</name>
</gene>
<dbReference type="InterPro" id="IPR036869">
    <property type="entry name" value="J_dom_sf"/>
</dbReference>
<dbReference type="PANTHER" id="PTHR44873">
    <property type="entry name" value="DNAJ HOMOLOG SUBFAMILY C MEMBER 30, MITOCHONDRIAL"/>
    <property type="match status" value="1"/>
</dbReference>
<dbReference type="PROSITE" id="PS50076">
    <property type="entry name" value="DNAJ_2"/>
    <property type="match status" value="1"/>
</dbReference>
<keyword evidence="4" id="KW-1185">Reference proteome</keyword>
<dbReference type="SMART" id="SM00271">
    <property type="entry name" value="DnaJ"/>
    <property type="match status" value="1"/>
</dbReference>
<dbReference type="Pfam" id="PF00226">
    <property type="entry name" value="DnaJ"/>
    <property type="match status" value="1"/>
</dbReference>
<sequence>MIRSINKSKFYRHYNSTFIIINYVRLRQFFIQTIRYKSHYSSLGLDSTASPKDIKSAYYKLSMKFHPDKNSGCPEATEKFKEITQAYEVLGNPEKKKTYDQETITKGFYNYDYRRNNFTQRPNHYTAPPRTGRTKYYNYDEHYRQHYEEYIRQREAENEYFRRRWEADQRARYGDDFEYYKYRPRTRAPFNLYAIFQSKTFVYLLTFWFLMFIASCTVDDKDRDMKSKVLYYNAKKDAEKNDVDE</sequence>
<accession>A0AAV4QUN9</accession>
<keyword evidence="1" id="KW-0472">Membrane</keyword>
<evidence type="ECO:0000256" key="1">
    <source>
        <dbReference type="SAM" id="Phobius"/>
    </source>
</evidence>
<dbReference type="CDD" id="cd06257">
    <property type="entry name" value="DnaJ"/>
    <property type="match status" value="1"/>
</dbReference>
<dbReference type="SUPFAM" id="SSF46565">
    <property type="entry name" value="Chaperone J-domain"/>
    <property type="match status" value="1"/>
</dbReference>
<protein>
    <submittedName>
        <fullName evidence="3">J domain-containing protein</fullName>
    </submittedName>
</protein>
<evidence type="ECO:0000313" key="4">
    <source>
        <dbReference type="Proteomes" id="UP001054837"/>
    </source>
</evidence>
<dbReference type="InterPro" id="IPR018253">
    <property type="entry name" value="DnaJ_domain_CS"/>
</dbReference>
<evidence type="ECO:0000259" key="2">
    <source>
        <dbReference type="PROSITE" id="PS50076"/>
    </source>
</evidence>
<proteinExistence type="predicted"/>